<protein>
    <submittedName>
        <fullName evidence="1">Uncharacterized protein</fullName>
    </submittedName>
</protein>
<evidence type="ECO:0000313" key="1">
    <source>
        <dbReference type="EMBL" id="KAK1416183.1"/>
    </source>
</evidence>
<dbReference type="EMBL" id="JAUHHV010000008">
    <property type="protein sequence ID" value="KAK1416183.1"/>
    <property type="molecule type" value="Genomic_DNA"/>
</dbReference>
<comment type="caution">
    <text evidence="1">The sequence shown here is derived from an EMBL/GenBank/DDBJ whole genome shotgun (WGS) entry which is preliminary data.</text>
</comment>
<gene>
    <name evidence="1" type="ORF">QVD17_31972</name>
</gene>
<reference evidence="1" key="1">
    <citation type="journal article" date="2023" name="bioRxiv">
        <title>Improved chromosome-level genome assembly for marigold (Tagetes erecta).</title>
        <authorList>
            <person name="Jiang F."/>
            <person name="Yuan L."/>
            <person name="Wang S."/>
            <person name="Wang H."/>
            <person name="Xu D."/>
            <person name="Wang A."/>
            <person name="Fan W."/>
        </authorList>
    </citation>
    <scope>NUCLEOTIDE SEQUENCE</scope>
    <source>
        <strain evidence="1">WSJ</strain>
        <tissue evidence="1">Leaf</tissue>
    </source>
</reference>
<accession>A0AAD8K6N1</accession>
<name>A0AAD8K6N1_TARER</name>
<proteinExistence type="predicted"/>
<evidence type="ECO:0000313" key="2">
    <source>
        <dbReference type="Proteomes" id="UP001229421"/>
    </source>
</evidence>
<sequence>MDNGDEATSKSYISSLFTIPNPNSITFSLGSPFLHRRHHHLSFSISFSSTIVPLLPSSSPLSLIQVFYTIFNR</sequence>
<dbReference type="Proteomes" id="UP001229421">
    <property type="component" value="Unassembled WGS sequence"/>
</dbReference>
<keyword evidence="2" id="KW-1185">Reference proteome</keyword>
<organism evidence="1 2">
    <name type="scientific">Tagetes erecta</name>
    <name type="common">African marigold</name>
    <dbReference type="NCBI Taxonomy" id="13708"/>
    <lineage>
        <taxon>Eukaryota</taxon>
        <taxon>Viridiplantae</taxon>
        <taxon>Streptophyta</taxon>
        <taxon>Embryophyta</taxon>
        <taxon>Tracheophyta</taxon>
        <taxon>Spermatophyta</taxon>
        <taxon>Magnoliopsida</taxon>
        <taxon>eudicotyledons</taxon>
        <taxon>Gunneridae</taxon>
        <taxon>Pentapetalae</taxon>
        <taxon>asterids</taxon>
        <taxon>campanulids</taxon>
        <taxon>Asterales</taxon>
        <taxon>Asteraceae</taxon>
        <taxon>Asteroideae</taxon>
        <taxon>Heliantheae alliance</taxon>
        <taxon>Tageteae</taxon>
        <taxon>Tagetes</taxon>
    </lineage>
</organism>
<dbReference type="AlphaFoldDB" id="A0AAD8K6N1"/>